<gene>
    <name evidence="2" type="ORF">C6W88_05675</name>
</gene>
<dbReference type="RefSeq" id="WP_108131820.1">
    <property type="nucleotide sequence ID" value="NZ_PXNS01000003.1"/>
</dbReference>
<reference evidence="2 3" key="1">
    <citation type="submission" date="2018-03" db="EMBL/GenBank/DDBJ databases">
        <authorList>
            <person name="Zhou J."/>
            <person name="Li X."/>
            <person name="Xue M."/>
            <person name="Yin J."/>
        </authorList>
    </citation>
    <scope>NUCLEOTIDE SEQUENCE [LARGE SCALE GENOMIC DNA]</scope>
    <source>
        <strain evidence="2 3">SYSU ZJ2214</strain>
    </source>
</reference>
<name>A0ABX5J1J2_9GAMM</name>
<sequence length="298" mass="34000">MGNEVTTGGQYLLDLKVEREVEVDGIGMGVLNNGIAYLNARGLARMCGVDHTMILRLGDQWGTEKEQPRVTRIREYLREQDIELGKPYIATEMDGVMHHAYIDSVCMAILEYYAFDAKQGNNATALKNYRLLARNSLQRFIYEKVGYSPDAGIPVAWQQFHDRVTASYHTVPSGYYSVFKEMADLIVELIRGGADVGVHFIPDISVGKAWSQHWQSSGLSTHYGERVRYDHHYPEYFPQSASNPQPAYCYPETSLHEFRRWMREVYIPAKLPKYLSGKVKQGHLPSSFMESASLIFKK</sequence>
<organism evidence="2 3">
    <name type="scientific">Halomonas litopenaei</name>
    <dbReference type="NCBI Taxonomy" id="2109328"/>
    <lineage>
        <taxon>Bacteria</taxon>
        <taxon>Pseudomonadati</taxon>
        <taxon>Pseudomonadota</taxon>
        <taxon>Gammaproteobacteria</taxon>
        <taxon>Oceanospirillales</taxon>
        <taxon>Halomonadaceae</taxon>
        <taxon>Halomonas</taxon>
    </lineage>
</organism>
<dbReference type="InterPro" id="IPR058744">
    <property type="entry name" value="BstA-like_C"/>
</dbReference>
<comment type="caution">
    <text evidence="2">The sequence shown here is derived from an EMBL/GenBank/DDBJ whole genome shotgun (WGS) entry which is preliminary data.</text>
</comment>
<dbReference type="Pfam" id="PF26567">
    <property type="entry name" value="BstA_C"/>
    <property type="match status" value="1"/>
</dbReference>
<accession>A0ABX5J1J2</accession>
<proteinExistence type="predicted"/>
<evidence type="ECO:0000259" key="1">
    <source>
        <dbReference type="Pfam" id="PF26567"/>
    </source>
</evidence>
<protein>
    <recommendedName>
        <fullName evidence="1">BstA-like C-terminal domain-containing protein</fullName>
    </recommendedName>
</protein>
<dbReference type="Proteomes" id="UP000241895">
    <property type="component" value="Unassembled WGS sequence"/>
</dbReference>
<feature type="domain" description="BstA-like C-terminal" evidence="1">
    <location>
        <begin position="157"/>
        <end position="281"/>
    </location>
</feature>
<dbReference type="EMBL" id="PXNS01000003">
    <property type="protein sequence ID" value="PTL95563.1"/>
    <property type="molecule type" value="Genomic_DNA"/>
</dbReference>
<keyword evidence="3" id="KW-1185">Reference proteome</keyword>
<evidence type="ECO:0000313" key="3">
    <source>
        <dbReference type="Proteomes" id="UP000241895"/>
    </source>
</evidence>
<evidence type="ECO:0000313" key="2">
    <source>
        <dbReference type="EMBL" id="PTL95563.1"/>
    </source>
</evidence>